<evidence type="ECO:0000259" key="7">
    <source>
        <dbReference type="SMART" id="SM00997"/>
    </source>
</evidence>
<dbReference type="InterPro" id="IPR000043">
    <property type="entry name" value="Adenosylhomocysteinase-like"/>
</dbReference>
<evidence type="ECO:0000256" key="4">
    <source>
        <dbReference type="HAMAP-Rule" id="MF_00563"/>
    </source>
</evidence>
<proteinExistence type="inferred from homology"/>
<evidence type="ECO:0000256" key="6">
    <source>
        <dbReference type="RuleBase" id="RU004166"/>
    </source>
</evidence>
<feature type="binding site" evidence="4">
    <location>
        <position position="314"/>
    </location>
    <ligand>
        <name>NAD(+)</name>
        <dbReference type="ChEBI" id="CHEBI:57540"/>
    </ligand>
</feature>
<keyword evidence="4" id="KW-0963">Cytoplasm</keyword>
<dbReference type="InterPro" id="IPR042172">
    <property type="entry name" value="Adenosylhomocyst_ase-like_sf"/>
</dbReference>
<feature type="binding site" evidence="4">
    <location>
        <position position="226"/>
    </location>
    <ligand>
        <name>substrate</name>
    </ligand>
</feature>
<dbReference type="InterPro" id="IPR015878">
    <property type="entry name" value="Ado_hCys_hydrolase_NAD-bd"/>
</dbReference>
<keyword evidence="9" id="KW-1185">Reference proteome</keyword>
<dbReference type="PROSITE" id="PS00738">
    <property type="entry name" value="ADOHCYASE_1"/>
    <property type="match status" value="1"/>
</dbReference>
<keyword evidence="2 4" id="KW-0554">One-carbon metabolism</keyword>
<dbReference type="Pfam" id="PF05221">
    <property type="entry name" value="AdoHcyase"/>
    <property type="match status" value="1"/>
</dbReference>
<dbReference type="EC" id="3.13.2.1" evidence="4"/>
<dbReference type="SMART" id="SM00996">
    <property type="entry name" value="AdoHcyase"/>
    <property type="match status" value="1"/>
</dbReference>
<feature type="binding site" evidence="4">
    <location>
        <begin position="256"/>
        <end position="261"/>
    </location>
    <ligand>
        <name>NAD(+)</name>
        <dbReference type="ChEBI" id="CHEBI:57540"/>
    </ligand>
</feature>
<dbReference type="PROSITE" id="PS00739">
    <property type="entry name" value="ADOHCYASE_2"/>
    <property type="match status" value="1"/>
</dbReference>
<dbReference type="PANTHER" id="PTHR23420">
    <property type="entry name" value="ADENOSYLHOMOCYSTEINASE"/>
    <property type="match status" value="1"/>
</dbReference>
<comment type="cofactor">
    <cofactor evidence="4 5">
        <name>NAD(+)</name>
        <dbReference type="ChEBI" id="CHEBI:57540"/>
    </cofactor>
    <text evidence="4 5">Binds 1 NAD(+) per subunit.</text>
</comment>
<evidence type="ECO:0000256" key="5">
    <source>
        <dbReference type="RuleBase" id="RU000548"/>
    </source>
</evidence>
<comment type="pathway">
    <text evidence="4 5">Amino-acid biosynthesis; L-homocysteine biosynthesis; L-homocysteine from S-adenosyl-L-homocysteine: step 1/1.</text>
</comment>
<feature type="binding site" evidence="4">
    <location>
        <begin position="335"/>
        <end position="337"/>
    </location>
    <ligand>
        <name>NAD(+)</name>
        <dbReference type="ChEBI" id="CHEBI:57540"/>
    </ligand>
</feature>
<dbReference type="PIRSF" id="PIRSF001109">
    <property type="entry name" value="Ad_hcy_hydrolase"/>
    <property type="match status" value="1"/>
</dbReference>
<evidence type="ECO:0000313" key="8">
    <source>
        <dbReference type="EMBL" id="MFC3207161.1"/>
    </source>
</evidence>
<reference evidence="9" key="1">
    <citation type="journal article" date="2019" name="Int. J. Syst. Evol. Microbiol.">
        <title>The Global Catalogue of Microorganisms (GCM) 10K type strain sequencing project: providing services to taxonomists for standard genome sequencing and annotation.</title>
        <authorList>
            <consortium name="The Broad Institute Genomics Platform"/>
            <consortium name="The Broad Institute Genome Sequencing Center for Infectious Disease"/>
            <person name="Wu L."/>
            <person name="Ma J."/>
        </authorList>
    </citation>
    <scope>NUCLEOTIDE SEQUENCE [LARGE SCALE GENOMIC DNA]</scope>
    <source>
        <strain evidence="9">KCTC 52165</strain>
    </source>
</reference>
<dbReference type="SUPFAM" id="SSF51735">
    <property type="entry name" value="NAD(P)-binding Rossmann-fold domains"/>
    <property type="match status" value="1"/>
</dbReference>
<dbReference type="Proteomes" id="UP001595583">
    <property type="component" value="Unassembled WGS sequence"/>
</dbReference>
<evidence type="ECO:0000313" key="9">
    <source>
        <dbReference type="Proteomes" id="UP001595583"/>
    </source>
</evidence>
<feature type="domain" description="S-adenosyl-L-homocysteine hydrolase NAD binding" evidence="7">
    <location>
        <begin position="227"/>
        <end position="386"/>
    </location>
</feature>
<dbReference type="Pfam" id="PF00670">
    <property type="entry name" value="AdoHcyase_NAD"/>
    <property type="match status" value="1"/>
</dbReference>
<feature type="binding site" evidence="4">
    <location>
        <position position="380"/>
    </location>
    <ligand>
        <name>NAD(+)</name>
        <dbReference type="ChEBI" id="CHEBI:57540"/>
    </ligand>
</feature>
<feature type="binding site" evidence="4">
    <location>
        <position position="227"/>
    </location>
    <ligand>
        <name>NAD(+)</name>
        <dbReference type="ChEBI" id="CHEBI:57540"/>
    </ligand>
</feature>
<protein>
    <recommendedName>
        <fullName evidence="4">Adenosylhomocysteinase</fullName>
        <ecNumber evidence="4">3.13.2.1</ecNumber>
    </recommendedName>
    <alternativeName>
        <fullName evidence="4">S-adenosyl-L-homocysteine hydrolase</fullName>
        <shortName evidence="4">AdoHcyase</shortName>
    </alternativeName>
</protein>
<dbReference type="Gene3D" id="3.40.50.720">
    <property type="entry name" value="NAD(P)-binding Rossmann-like Domain"/>
    <property type="match status" value="1"/>
</dbReference>
<feature type="binding site" evidence="4">
    <location>
        <begin position="193"/>
        <end position="195"/>
    </location>
    <ligand>
        <name>NAD(+)</name>
        <dbReference type="ChEBI" id="CHEBI:57540"/>
    </ligand>
</feature>
<dbReference type="CDD" id="cd00401">
    <property type="entry name" value="SAHH"/>
    <property type="match status" value="1"/>
</dbReference>
<evidence type="ECO:0000256" key="1">
    <source>
        <dbReference type="ARBA" id="ARBA00007122"/>
    </source>
</evidence>
<dbReference type="RefSeq" id="WP_378221062.1">
    <property type="nucleotide sequence ID" value="NZ_JBHRTK010000012.1"/>
</dbReference>
<dbReference type="InterPro" id="IPR020082">
    <property type="entry name" value="S-Ado-L-homoCys_hydrolase_CS"/>
</dbReference>
<feature type="binding site" evidence="4">
    <location>
        <position position="192"/>
    </location>
    <ligand>
        <name>substrate</name>
    </ligand>
</feature>
<comment type="caution">
    <text evidence="8">The sequence shown here is derived from an EMBL/GenBank/DDBJ whole genome shotgun (WGS) entry which is preliminary data.</text>
</comment>
<keyword evidence="3 4" id="KW-0520">NAD</keyword>
<dbReference type="NCBIfam" id="NF004005">
    <property type="entry name" value="PRK05476.2-3"/>
    <property type="match status" value="1"/>
</dbReference>
<comment type="subcellular location">
    <subcellularLocation>
        <location evidence="4">Cytoplasm</location>
    </subcellularLocation>
</comment>
<dbReference type="HAMAP" id="MF_00563">
    <property type="entry name" value="AdoHcyase"/>
    <property type="match status" value="1"/>
</dbReference>
<dbReference type="EMBL" id="JBHRTK010000012">
    <property type="protein sequence ID" value="MFC3207161.1"/>
    <property type="molecule type" value="Genomic_DNA"/>
</dbReference>
<organism evidence="8 9">
    <name type="scientific">Aquamicrobium soli</name>
    <dbReference type="NCBI Taxonomy" id="1811518"/>
    <lineage>
        <taxon>Bacteria</taxon>
        <taxon>Pseudomonadati</taxon>
        <taxon>Pseudomonadota</taxon>
        <taxon>Alphaproteobacteria</taxon>
        <taxon>Hyphomicrobiales</taxon>
        <taxon>Phyllobacteriaceae</taxon>
        <taxon>Aquamicrobium</taxon>
    </lineage>
</organism>
<dbReference type="InterPro" id="IPR036291">
    <property type="entry name" value="NAD(P)-bd_dom_sf"/>
</dbReference>
<feature type="binding site" evidence="4">
    <location>
        <position position="222"/>
    </location>
    <ligand>
        <name>substrate</name>
    </ligand>
</feature>
<name>A0ABV7KDS2_9HYPH</name>
<sequence>MTASKDYVVADISLADWGRKEIEIAETEMPGLMACREEFGASQPLKGARITGSLHMTIQTAVLIETLKALGAEVRWASCNIFSTQDHAAAAIAEEGIPVFAVKGESLEEYWTYTDRIFQWADGGLSNMILDDGGDATMYILVGARAEAGEDVLSKPESEEEEILFAQIRKRMKETPGFFTRQREAIKGVTEETTTGVNRLYQLQKKGLLPFPAINVNDSVTKSKFDNKYGCKESLVDGIRRGTDVMMAGKVAVVCGYGDVGKGSAASLKGAGARVKVTEVDPICALQAAMDGFEVVTLEDAAPTADIVITTTGNKDVITLDHMRAMKDMVIVGNIGHFDNEIQVAALRNLKWTNVKPQVDMITFADGKRLILLSEGRLLNLGNATGHPSFVMSASFSNQVLAQIELFTKGENYKNQVYILPKHLDEKVARLHLGKLGAKLTQLSNEQAAYIGVTPQGPFKADHYRY</sequence>
<comment type="catalytic activity">
    <reaction evidence="4 5">
        <text>S-adenosyl-L-homocysteine + H2O = L-homocysteine + adenosine</text>
        <dbReference type="Rhea" id="RHEA:21708"/>
        <dbReference type="ChEBI" id="CHEBI:15377"/>
        <dbReference type="ChEBI" id="CHEBI:16335"/>
        <dbReference type="ChEBI" id="CHEBI:57856"/>
        <dbReference type="ChEBI" id="CHEBI:58199"/>
        <dbReference type="EC" id="3.13.2.1"/>
    </reaction>
</comment>
<comment type="function">
    <text evidence="4">May play a key role in the regulation of the intracellular concentration of adenosylhomocysteine.</text>
</comment>
<evidence type="ECO:0000256" key="2">
    <source>
        <dbReference type="ARBA" id="ARBA00022563"/>
    </source>
</evidence>
<dbReference type="NCBIfam" id="TIGR00936">
    <property type="entry name" value="ahcY"/>
    <property type="match status" value="1"/>
</dbReference>
<dbReference type="SMART" id="SM00997">
    <property type="entry name" value="AdoHcyase_NAD"/>
    <property type="match status" value="1"/>
</dbReference>
<comment type="similarity">
    <text evidence="1 4 6">Belongs to the adenosylhomocysteinase family.</text>
</comment>
<keyword evidence="4 5" id="KW-0378">Hydrolase</keyword>
<dbReference type="Gene3D" id="3.40.50.1480">
    <property type="entry name" value="Adenosylhomocysteinase-like"/>
    <property type="match status" value="1"/>
</dbReference>
<accession>A0ABV7KDS2</accession>
<dbReference type="PANTHER" id="PTHR23420:SF0">
    <property type="entry name" value="ADENOSYLHOMOCYSTEINASE"/>
    <property type="match status" value="1"/>
</dbReference>
<feature type="binding site" evidence="4">
    <location>
        <position position="132"/>
    </location>
    <ligand>
        <name>substrate</name>
    </ligand>
</feature>
<feature type="binding site" evidence="4">
    <location>
        <position position="57"/>
    </location>
    <ligand>
        <name>substrate</name>
    </ligand>
</feature>
<gene>
    <name evidence="4 8" type="primary">ahcY</name>
    <name evidence="8" type="ORF">ACFOHJ_13115</name>
</gene>
<dbReference type="SUPFAM" id="SSF52283">
    <property type="entry name" value="Formate/glycerate dehydrogenase catalytic domain-like"/>
    <property type="match status" value="1"/>
</dbReference>
<feature type="binding site" evidence="4">
    <location>
        <position position="279"/>
    </location>
    <ligand>
        <name>NAD(+)</name>
        <dbReference type="ChEBI" id="CHEBI:57540"/>
    </ligand>
</feature>
<evidence type="ECO:0000256" key="3">
    <source>
        <dbReference type="ARBA" id="ARBA00023027"/>
    </source>
</evidence>